<proteinExistence type="predicted"/>
<accession>A0A9D2PD65</accession>
<evidence type="ECO:0000313" key="1">
    <source>
        <dbReference type="EMBL" id="HJC48595.1"/>
    </source>
</evidence>
<gene>
    <name evidence="1" type="ORF">IAA04_11135</name>
</gene>
<sequence length="549" mass="64844">MENTTSEKFYEEPKYKNRNGKLYRKPLYHRQTVPFFGHDGDDPCISKSDILKYARDIIEPISFIRESVYILPREHAVRSTVYTYMKIFPETTMSEILRSAFEFRVDQKYITYEICYKNHISNNLLRQILEKIKTGEKLHVSKLSDLGGSVRSILSNIKKIRDKEVILHISGSTNVDLTFDFAPIRSSNSTAKTYDDTSYKMLDFFLEIYKGNSISSSTPKKASIPVTINDFSDEFLKFYYEYNKIKSETAKRIGTTIQDYSKQIGLSQSTVYKKIAWLNAHPFEVSQRYKHISGLNYNESAPFLKKKNRRAYNIYMDSLKEKEEFTFFNYIVDLSKKKQNITSDDYIVESYVFYYKVTSDTSLDDIIKFCNYCNSFLYEQIEMKQIQDYYKLAKKIVWEYSYHSKEVSSKFRKLLCEEFNGCDIVIQNFSSLSRYPTKLFHIMKKLFTHYNQLCSPRLTISDIDFEFLKEIFENLEKASTASNKPERRGRPRLSRDDLPKDFFPFYNEYKQLKNSQSPLNGIVAKYANESGYSIKTIYDWINRVSQEKL</sequence>
<comment type="caution">
    <text evidence="1">The sequence shown here is derived from an EMBL/GenBank/DDBJ whole genome shotgun (WGS) entry which is preliminary data.</text>
</comment>
<dbReference type="AlphaFoldDB" id="A0A9D2PD65"/>
<organism evidence="1 2">
    <name type="scientific">Candidatus Lachnoclostridium pullistercoris</name>
    <dbReference type="NCBI Taxonomy" id="2838632"/>
    <lineage>
        <taxon>Bacteria</taxon>
        <taxon>Bacillati</taxon>
        <taxon>Bacillota</taxon>
        <taxon>Clostridia</taxon>
        <taxon>Lachnospirales</taxon>
        <taxon>Lachnospiraceae</taxon>
    </lineage>
</organism>
<reference evidence="1" key="1">
    <citation type="journal article" date="2021" name="PeerJ">
        <title>Extensive microbial diversity within the chicken gut microbiome revealed by metagenomics and culture.</title>
        <authorList>
            <person name="Gilroy R."/>
            <person name="Ravi A."/>
            <person name="Getino M."/>
            <person name="Pursley I."/>
            <person name="Horton D.L."/>
            <person name="Alikhan N.F."/>
            <person name="Baker D."/>
            <person name="Gharbi K."/>
            <person name="Hall N."/>
            <person name="Watson M."/>
            <person name="Adriaenssens E.M."/>
            <person name="Foster-Nyarko E."/>
            <person name="Jarju S."/>
            <person name="Secka A."/>
            <person name="Antonio M."/>
            <person name="Oren A."/>
            <person name="Chaudhuri R.R."/>
            <person name="La Ragione R."/>
            <person name="Hildebrand F."/>
            <person name="Pallen M.J."/>
        </authorList>
    </citation>
    <scope>NUCLEOTIDE SEQUENCE</scope>
    <source>
        <strain evidence="1">CHK183-5548</strain>
    </source>
</reference>
<protein>
    <submittedName>
        <fullName evidence="1">Uncharacterized protein</fullName>
    </submittedName>
</protein>
<dbReference type="Proteomes" id="UP000823883">
    <property type="component" value="Unassembled WGS sequence"/>
</dbReference>
<evidence type="ECO:0000313" key="2">
    <source>
        <dbReference type="Proteomes" id="UP000823883"/>
    </source>
</evidence>
<name>A0A9D2PD65_9FIRM</name>
<dbReference type="EMBL" id="DWWL01000071">
    <property type="protein sequence ID" value="HJC48595.1"/>
    <property type="molecule type" value="Genomic_DNA"/>
</dbReference>
<reference evidence="1" key="2">
    <citation type="submission" date="2021-04" db="EMBL/GenBank/DDBJ databases">
        <authorList>
            <person name="Gilroy R."/>
        </authorList>
    </citation>
    <scope>NUCLEOTIDE SEQUENCE</scope>
    <source>
        <strain evidence="1">CHK183-5548</strain>
    </source>
</reference>